<dbReference type="GO" id="GO:0048020">
    <property type="term" value="F:CCR chemokine receptor binding"/>
    <property type="evidence" value="ECO:0007669"/>
    <property type="project" value="TreeGrafter"/>
</dbReference>
<evidence type="ECO:0000256" key="4">
    <source>
        <dbReference type="ARBA" id="ARBA00023157"/>
    </source>
</evidence>
<dbReference type="PANTHER" id="PTHR12015">
    <property type="entry name" value="SMALL INDUCIBLE CYTOKINE A"/>
    <property type="match status" value="1"/>
</dbReference>
<keyword evidence="3 6" id="KW-0202">Cytokine</keyword>
<comment type="similarity">
    <text evidence="1 6">Belongs to the intercrine beta (chemokine CC) family.</text>
</comment>
<dbReference type="InterPro" id="IPR000827">
    <property type="entry name" value="Chemokine_CC_CS"/>
</dbReference>
<evidence type="ECO:0000256" key="7">
    <source>
        <dbReference type="SAM" id="MobiDB-lite"/>
    </source>
</evidence>
<dbReference type="Proteomes" id="UP000694391">
    <property type="component" value="Unplaced"/>
</dbReference>
<evidence type="ECO:0000256" key="2">
    <source>
        <dbReference type="ARBA" id="ARBA00022500"/>
    </source>
</evidence>
<dbReference type="AlphaFoldDB" id="A0A8C0KMV4"/>
<dbReference type="CDD" id="cd00272">
    <property type="entry name" value="Chemokine_CC"/>
    <property type="match status" value="1"/>
</dbReference>
<evidence type="ECO:0000256" key="3">
    <source>
        <dbReference type="ARBA" id="ARBA00022514"/>
    </source>
</evidence>
<evidence type="ECO:0000259" key="8">
    <source>
        <dbReference type="SMART" id="SM00199"/>
    </source>
</evidence>
<dbReference type="SUPFAM" id="SSF54117">
    <property type="entry name" value="Interleukin 8-like chemokines"/>
    <property type="match status" value="1"/>
</dbReference>
<evidence type="ECO:0000256" key="1">
    <source>
        <dbReference type="ARBA" id="ARBA00010868"/>
    </source>
</evidence>
<dbReference type="GO" id="GO:0070098">
    <property type="term" value="P:chemokine-mediated signaling pathway"/>
    <property type="evidence" value="ECO:0007669"/>
    <property type="project" value="TreeGrafter"/>
</dbReference>
<dbReference type="GO" id="GO:0005615">
    <property type="term" value="C:extracellular space"/>
    <property type="evidence" value="ECO:0007669"/>
    <property type="project" value="UniProtKB-KW"/>
</dbReference>
<feature type="region of interest" description="Disordered" evidence="7">
    <location>
        <begin position="30"/>
        <end position="53"/>
    </location>
</feature>
<reference evidence="9" key="1">
    <citation type="submission" date="2025-08" db="UniProtKB">
        <authorList>
            <consortium name="Ensembl"/>
        </authorList>
    </citation>
    <scope>IDENTIFICATION</scope>
</reference>
<dbReference type="PROSITE" id="PS00472">
    <property type="entry name" value="SMALL_CYTOKINES_CC"/>
    <property type="match status" value="1"/>
</dbReference>
<evidence type="ECO:0000256" key="5">
    <source>
        <dbReference type="ARBA" id="ARBA00023198"/>
    </source>
</evidence>
<evidence type="ECO:0000256" key="6">
    <source>
        <dbReference type="RuleBase" id="RU361150"/>
    </source>
</evidence>
<dbReference type="PRINTS" id="PR00436">
    <property type="entry name" value="INTERLEUKIN8"/>
</dbReference>
<sequence>MLPLHHSLRMMLPWAKLSLLAPPSLLEIKGRQSRQRGQRSREAETTQKPPALTSKLPALHDMKVSAALLCLLLIAAALTTQVLTQPDAINSPVTCCYTLTNKKISIQRLASYKRVTSSKCPKEAVIFKTVLNKEICADPKQKWVQDSMAHLDKKSQTQTAKP</sequence>
<dbReference type="GeneTree" id="ENSGT01130000278316"/>
<dbReference type="SMART" id="SM00199">
    <property type="entry name" value="SCY"/>
    <property type="match status" value="1"/>
</dbReference>
<proteinExistence type="inferred from homology"/>
<dbReference type="Pfam" id="PF00048">
    <property type="entry name" value="IL8"/>
    <property type="match status" value="1"/>
</dbReference>
<reference evidence="9" key="2">
    <citation type="submission" date="2025-09" db="UniProtKB">
        <authorList>
            <consortium name="Ensembl"/>
        </authorList>
    </citation>
    <scope>IDENTIFICATION</scope>
</reference>
<keyword evidence="6" id="KW-0964">Secreted</keyword>
<dbReference type="InterPro" id="IPR039809">
    <property type="entry name" value="Chemokine_b/g/d"/>
</dbReference>
<dbReference type="Gene3D" id="2.40.50.40">
    <property type="match status" value="1"/>
</dbReference>
<dbReference type="GO" id="GO:0006954">
    <property type="term" value="P:inflammatory response"/>
    <property type="evidence" value="ECO:0007669"/>
    <property type="project" value="UniProtKB-KW"/>
</dbReference>
<dbReference type="KEGG" id="clud:112655406"/>
<keyword evidence="2 6" id="KW-0145">Chemotaxis</keyword>
<feature type="domain" description="Chemokine interleukin-8-like" evidence="8">
    <location>
        <begin position="92"/>
        <end position="151"/>
    </location>
</feature>
<evidence type="ECO:0000313" key="9">
    <source>
        <dbReference type="Ensembl" id="ENSCAFP00020017746.1"/>
    </source>
</evidence>
<name>A0A8C0KMV4_CANLU</name>
<comment type="subcellular location">
    <subcellularLocation>
        <location evidence="6">Secreted</location>
    </subcellularLocation>
</comment>
<dbReference type="FunFam" id="2.40.50.40:FF:000002">
    <property type="entry name" value="C-C motif chemokine"/>
    <property type="match status" value="1"/>
</dbReference>
<gene>
    <name evidence="9" type="primary">LOC112655406</name>
</gene>
<dbReference type="Ensembl" id="ENSCAFT00020020580.1">
    <property type="protein sequence ID" value="ENSCAFP00020017746.1"/>
    <property type="gene ID" value="ENSCAFG00020014206.1"/>
</dbReference>
<dbReference type="InterPro" id="IPR036048">
    <property type="entry name" value="Interleukin_8-like_sf"/>
</dbReference>
<dbReference type="GO" id="GO:0008009">
    <property type="term" value="F:chemokine activity"/>
    <property type="evidence" value="ECO:0007669"/>
    <property type="project" value="InterPro"/>
</dbReference>
<dbReference type="RefSeq" id="XP_025296308.2">
    <property type="nucleotide sequence ID" value="XM_025440523.3"/>
</dbReference>
<dbReference type="GeneID" id="112655406"/>
<dbReference type="PANTHER" id="PTHR12015:SF98">
    <property type="entry name" value="C-C MOTIF CHEMOKINE 2"/>
    <property type="match status" value="1"/>
</dbReference>
<dbReference type="InterPro" id="IPR001811">
    <property type="entry name" value="Chemokine_IL8-like_dom"/>
</dbReference>
<evidence type="ECO:0000313" key="10">
    <source>
        <dbReference type="Proteomes" id="UP000694391"/>
    </source>
</evidence>
<dbReference type="GO" id="GO:0048245">
    <property type="term" value="P:eosinophil chemotaxis"/>
    <property type="evidence" value="ECO:0007669"/>
    <property type="project" value="TreeGrafter"/>
</dbReference>
<keyword evidence="4" id="KW-1015">Disulfide bond</keyword>
<protein>
    <recommendedName>
        <fullName evidence="6">C-C motif chemokine</fullName>
    </recommendedName>
</protein>
<organism evidence="9 10">
    <name type="scientific">Canis lupus dingo</name>
    <name type="common">dingo</name>
    <dbReference type="NCBI Taxonomy" id="286419"/>
    <lineage>
        <taxon>Eukaryota</taxon>
        <taxon>Metazoa</taxon>
        <taxon>Chordata</taxon>
        <taxon>Craniata</taxon>
        <taxon>Vertebrata</taxon>
        <taxon>Euteleostomi</taxon>
        <taxon>Mammalia</taxon>
        <taxon>Eutheria</taxon>
        <taxon>Laurasiatheria</taxon>
        <taxon>Carnivora</taxon>
        <taxon>Caniformia</taxon>
        <taxon>Canidae</taxon>
        <taxon>Canis</taxon>
    </lineage>
</organism>
<keyword evidence="5" id="KW-0395">Inflammatory response</keyword>
<dbReference type="GO" id="GO:0061844">
    <property type="term" value="P:antimicrobial humoral immune response mediated by antimicrobial peptide"/>
    <property type="evidence" value="ECO:0007669"/>
    <property type="project" value="TreeGrafter"/>
</dbReference>
<accession>A0A8C0KMV4</accession>
<dbReference type="GO" id="GO:0030335">
    <property type="term" value="P:positive regulation of cell migration"/>
    <property type="evidence" value="ECO:0007669"/>
    <property type="project" value="TreeGrafter"/>
</dbReference>
<keyword evidence="10" id="KW-1185">Reference proteome</keyword>